<evidence type="ECO:0000256" key="1">
    <source>
        <dbReference type="ARBA" id="ARBA00006432"/>
    </source>
</evidence>
<dbReference type="GO" id="GO:0031956">
    <property type="term" value="F:medium-chain fatty acid-CoA ligase activity"/>
    <property type="evidence" value="ECO:0007669"/>
    <property type="project" value="TreeGrafter"/>
</dbReference>
<comment type="similarity">
    <text evidence="1">Belongs to the ATP-dependent AMP-binding enzyme family.</text>
</comment>
<dbReference type="GO" id="GO:0006631">
    <property type="term" value="P:fatty acid metabolic process"/>
    <property type="evidence" value="ECO:0007669"/>
    <property type="project" value="TreeGrafter"/>
</dbReference>
<evidence type="ECO:0000256" key="2">
    <source>
        <dbReference type="SAM" id="MobiDB-lite"/>
    </source>
</evidence>
<protein>
    <recommendedName>
        <fullName evidence="3">AMP-dependent synthetase/ligase domain-containing protein</fullName>
    </recommendedName>
</protein>
<name>A0A9D4Y511_PEA</name>
<proteinExistence type="inferred from homology"/>
<dbReference type="EMBL" id="JAMSHJ010000002">
    <property type="protein sequence ID" value="KAI5433121.1"/>
    <property type="molecule type" value="Genomic_DNA"/>
</dbReference>
<dbReference type="PANTHER" id="PTHR43201">
    <property type="entry name" value="ACYL-COA SYNTHETASE"/>
    <property type="match status" value="1"/>
</dbReference>
<dbReference type="PANTHER" id="PTHR43201:SF8">
    <property type="entry name" value="ACYL-COA SYNTHETASE FAMILY MEMBER 3"/>
    <property type="match status" value="1"/>
</dbReference>
<dbReference type="PROSITE" id="PS00455">
    <property type="entry name" value="AMP_BINDING"/>
    <property type="match status" value="1"/>
</dbReference>
<dbReference type="SUPFAM" id="SSF56801">
    <property type="entry name" value="Acetyl-CoA synthetase-like"/>
    <property type="match status" value="1"/>
</dbReference>
<dbReference type="InterPro" id="IPR020845">
    <property type="entry name" value="AMP-binding_CS"/>
</dbReference>
<feature type="domain" description="AMP-dependent synthetase/ligase" evidence="3">
    <location>
        <begin position="170"/>
        <end position="401"/>
    </location>
</feature>
<sequence>MLSVLKRIERDHGHFIDPLNDRDAHFTDQSSMGGMVNPSFRDTWTDEYGINRHFNPNQCVGSLEDQFLSRMGQNFNNFDVADHLMLQKLHKECLQQQQQAERLQQQQQAERLHHHHHHHKFPHHHFSLFSINYSSSQFRSSSHSSSSQSTTLMDIFKAIAKQEVAAHGSVSIRDDQKSYSYNQLISLAQKLSNLLCENDVKGNLGGARIGIVAKPSAEFVAGILVTWFSGGVVVPLALSYPEVELLYVMNNSDVSAILKIISSEKSNNGHSKNGESDADRIFLENIERSSEDPTLILYTSGTTGKLKGVVHTHRSILAQVQALTKAWEYTSADRFLHCLPLHHVHGLFNGLFAPLYVGSTVEFLPKFSVSGIWKRWRESYPTEGYEADDAITVFTGVPTMYT</sequence>
<keyword evidence="5" id="KW-1185">Reference proteome</keyword>
<dbReference type="AlphaFoldDB" id="A0A9D4Y511"/>
<comment type="caution">
    <text evidence="4">The sequence shown here is derived from an EMBL/GenBank/DDBJ whole genome shotgun (WGS) entry which is preliminary data.</text>
</comment>
<dbReference type="InterPro" id="IPR042099">
    <property type="entry name" value="ANL_N_sf"/>
</dbReference>
<dbReference type="Pfam" id="PF00501">
    <property type="entry name" value="AMP-binding"/>
    <property type="match status" value="1"/>
</dbReference>
<gene>
    <name evidence="4" type="ORF">KIW84_020417</name>
</gene>
<evidence type="ECO:0000313" key="4">
    <source>
        <dbReference type="EMBL" id="KAI5433121.1"/>
    </source>
</evidence>
<evidence type="ECO:0000259" key="3">
    <source>
        <dbReference type="Pfam" id="PF00501"/>
    </source>
</evidence>
<dbReference type="Gramene" id="Psat02G0041700-T1">
    <property type="protein sequence ID" value="KAI5433121.1"/>
    <property type="gene ID" value="KIW84_020417"/>
</dbReference>
<accession>A0A9D4Y511</accession>
<evidence type="ECO:0000313" key="5">
    <source>
        <dbReference type="Proteomes" id="UP001058974"/>
    </source>
</evidence>
<dbReference type="Proteomes" id="UP001058974">
    <property type="component" value="Chromosome 2"/>
</dbReference>
<organism evidence="4 5">
    <name type="scientific">Pisum sativum</name>
    <name type="common">Garden pea</name>
    <name type="synonym">Lathyrus oleraceus</name>
    <dbReference type="NCBI Taxonomy" id="3888"/>
    <lineage>
        <taxon>Eukaryota</taxon>
        <taxon>Viridiplantae</taxon>
        <taxon>Streptophyta</taxon>
        <taxon>Embryophyta</taxon>
        <taxon>Tracheophyta</taxon>
        <taxon>Spermatophyta</taxon>
        <taxon>Magnoliopsida</taxon>
        <taxon>eudicotyledons</taxon>
        <taxon>Gunneridae</taxon>
        <taxon>Pentapetalae</taxon>
        <taxon>rosids</taxon>
        <taxon>fabids</taxon>
        <taxon>Fabales</taxon>
        <taxon>Fabaceae</taxon>
        <taxon>Papilionoideae</taxon>
        <taxon>50 kb inversion clade</taxon>
        <taxon>NPAAA clade</taxon>
        <taxon>Hologalegina</taxon>
        <taxon>IRL clade</taxon>
        <taxon>Fabeae</taxon>
        <taxon>Lathyrus</taxon>
    </lineage>
</organism>
<feature type="compositionally biased region" description="Low complexity" evidence="2">
    <location>
        <begin position="97"/>
        <end position="109"/>
    </location>
</feature>
<dbReference type="InterPro" id="IPR000873">
    <property type="entry name" value="AMP-dep_synth/lig_dom"/>
</dbReference>
<feature type="region of interest" description="Disordered" evidence="2">
    <location>
        <begin position="97"/>
        <end position="117"/>
    </location>
</feature>
<dbReference type="Gene3D" id="3.40.50.12780">
    <property type="entry name" value="N-terminal domain of ligase-like"/>
    <property type="match status" value="1"/>
</dbReference>
<reference evidence="4 5" key="1">
    <citation type="journal article" date="2022" name="Nat. Genet.">
        <title>Improved pea reference genome and pan-genome highlight genomic features and evolutionary characteristics.</title>
        <authorList>
            <person name="Yang T."/>
            <person name="Liu R."/>
            <person name="Luo Y."/>
            <person name="Hu S."/>
            <person name="Wang D."/>
            <person name="Wang C."/>
            <person name="Pandey M.K."/>
            <person name="Ge S."/>
            <person name="Xu Q."/>
            <person name="Li N."/>
            <person name="Li G."/>
            <person name="Huang Y."/>
            <person name="Saxena R.K."/>
            <person name="Ji Y."/>
            <person name="Li M."/>
            <person name="Yan X."/>
            <person name="He Y."/>
            <person name="Liu Y."/>
            <person name="Wang X."/>
            <person name="Xiang C."/>
            <person name="Varshney R.K."/>
            <person name="Ding H."/>
            <person name="Gao S."/>
            <person name="Zong X."/>
        </authorList>
    </citation>
    <scope>NUCLEOTIDE SEQUENCE [LARGE SCALE GENOMIC DNA]</scope>
    <source>
        <strain evidence="4 5">cv. Zhongwan 6</strain>
    </source>
</reference>